<sequence length="86" mass="9649">MNFGQAIEALKDGELVARKGWNGKGMWLHLVTLKETYARQLKMAAKGLKTLPYIEMKTADNELVPWLATQTDMLAEDWEIVTVVAG</sequence>
<dbReference type="OrthoDB" id="9806476at2"/>
<evidence type="ECO:0000313" key="2">
    <source>
        <dbReference type="EMBL" id="GAC42292.1"/>
    </source>
</evidence>
<dbReference type="AlphaFoldDB" id="M9L9V4"/>
<gene>
    <name evidence="2" type="ORF">PPOP_1649</name>
</gene>
<dbReference type="Pfam" id="PF11195">
    <property type="entry name" value="Tad2-like"/>
    <property type="match status" value="1"/>
</dbReference>
<dbReference type="RefSeq" id="WP_006285711.1">
    <property type="nucleotide sequence ID" value="NZ_BALG01000084.1"/>
</dbReference>
<reference evidence="2 3" key="1">
    <citation type="submission" date="2012-10" db="EMBL/GenBank/DDBJ databases">
        <title>Draft Genome Sequence of Paenibacillus popilliae ATCC 14706T.</title>
        <authorList>
            <person name="Iiyama K."/>
            <person name="Mori K."/>
            <person name="Mon H."/>
            <person name="Chieda Y."/>
            <person name="Lee J.M."/>
            <person name="Kusakabe T."/>
            <person name="Tashiro K."/>
            <person name="Asano S."/>
            <person name="Yasunaga-Aoki C."/>
            <person name="Shimizu S."/>
        </authorList>
    </citation>
    <scope>NUCLEOTIDE SEQUENCE [LARGE SCALE GENOMIC DNA]</scope>
    <source>
        <strain evidence="2 3">ATCC 14706</strain>
    </source>
</reference>
<dbReference type="Proteomes" id="UP000029453">
    <property type="component" value="Unassembled WGS sequence"/>
</dbReference>
<protein>
    <recommendedName>
        <fullName evidence="1">Thoeris anti-defense 2-like domain-containing protein</fullName>
    </recommendedName>
</protein>
<proteinExistence type="predicted"/>
<dbReference type="EMBL" id="BALG01000084">
    <property type="protein sequence ID" value="GAC42292.1"/>
    <property type="molecule type" value="Genomic_DNA"/>
</dbReference>
<keyword evidence="3" id="KW-1185">Reference proteome</keyword>
<organism evidence="2 3">
    <name type="scientific">Paenibacillus popilliae ATCC 14706</name>
    <dbReference type="NCBI Taxonomy" id="1212764"/>
    <lineage>
        <taxon>Bacteria</taxon>
        <taxon>Bacillati</taxon>
        <taxon>Bacillota</taxon>
        <taxon>Bacilli</taxon>
        <taxon>Bacillales</taxon>
        <taxon>Paenibacillaceae</taxon>
        <taxon>Paenibacillus</taxon>
    </lineage>
</organism>
<feature type="domain" description="Thoeris anti-defense 2-like" evidence="1">
    <location>
        <begin position="1"/>
        <end position="81"/>
    </location>
</feature>
<comment type="caution">
    <text evidence="2">The sequence shown here is derived from an EMBL/GenBank/DDBJ whole genome shotgun (WGS) entry which is preliminary data.</text>
</comment>
<name>M9L9V4_PAEPP</name>
<accession>M9L9V4</accession>
<dbReference type="InterPro" id="IPR021361">
    <property type="entry name" value="Tad2-like_dom"/>
</dbReference>
<evidence type="ECO:0000259" key="1">
    <source>
        <dbReference type="Pfam" id="PF11195"/>
    </source>
</evidence>
<evidence type="ECO:0000313" key="3">
    <source>
        <dbReference type="Proteomes" id="UP000029453"/>
    </source>
</evidence>